<evidence type="ECO:0000256" key="5">
    <source>
        <dbReference type="ARBA" id="ARBA00023146"/>
    </source>
</evidence>
<evidence type="ECO:0000313" key="7">
    <source>
        <dbReference type="EMBL" id="ASI13810.1"/>
    </source>
</evidence>
<gene>
    <name evidence="7" type="ORF">Mia14_0496</name>
</gene>
<name>A0A218NMU6_9ARCH</name>
<keyword evidence="2" id="KW-0547">Nucleotide-binding</keyword>
<dbReference type="GO" id="GO:0004816">
    <property type="term" value="F:asparagine-tRNA ligase activity"/>
    <property type="evidence" value="ECO:0007669"/>
    <property type="project" value="TreeGrafter"/>
</dbReference>
<evidence type="ECO:0000259" key="6">
    <source>
        <dbReference type="PROSITE" id="PS50862"/>
    </source>
</evidence>
<accession>A0A218NMU6</accession>
<reference evidence="7 8" key="1">
    <citation type="journal article" date="2017" name="Nat. Commun.">
        <title>'ARMAN' archaea depend on association with euryarchaeal host in culture and in situ.</title>
        <authorList>
            <person name="Golyshina O."/>
            <person name="Toshchakov S."/>
            <person name="Makarova K."/>
            <person name="Gavrilov S."/>
            <person name="Korzhenkov A."/>
            <person name="La Cono V."/>
            <person name="Arcadi E."/>
            <person name="Nechitaylo T."/>
            <person name="Ferrer M."/>
            <person name="Kublanov I."/>
            <person name="Wolf Y."/>
            <person name="Yakimov M."/>
            <person name="Golyshin P."/>
            <person name="Slesarev A."/>
            <person name="Kozyavkin S."/>
        </authorList>
    </citation>
    <scope>NUCLEOTIDE SEQUENCE [LARGE SCALE GENOMIC DNA]</scope>
    <source>
        <strain evidence="7 8">Mia14</strain>
    </source>
</reference>
<dbReference type="KEGG" id="marh:Mia14_0496"/>
<evidence type="ECO:0000256" key="2">
    <source>
        <dbReference type="ARBA" id="ARBA00022741"/>
    </source>
</evidence>
<dbReference type="InterPro" id="IPR045864">
    <property type="entry name" value="aa-tRNA-synth_II/BPL/LPL"/>
</dbReference>
<keyword evidence="8" id="KW-1185">Reference proteome</keyword>
<dbReference type="InterPro" id="IPR004364">
    <property type="entry name" value="Aa-tRNA-synt_II"/>
</dbReference>
<keyword evidence="5" id="KW-0030">Aminoacyl-tRNA synthetase</keyword>
<dbReference type="GO" id="GO:0005524">
    <property type="term" value="F:ATP binding"/>
    <property type="evidence" value="ECO:0007669"/>
    <property type="project" value="UniProtKB-KW"/>
</dbReference>
<dbReference type="PANTHER" id="PTHR22594">
    <property type="entry name" value="ASPARTYL/LYSYL-TRNA SYNTHETASE"/>
    <property type="match status" value="1"/>
</dbReference>
<proteinExistence type="predicted"/>
<dbReference type="Gene3D" id="3.30.930.10">
    <property type="entry name" value="Bira Bifunctional Protein, Domain 2"/>
    <property type="match status" value="1"/>
</dbReference>
<sequence length="303" mass="34777">MEESKIVEKLVVTSEVIKHTIDYFNDNGFVQLLPVILGKSTDPLGPDPNSSILKTPEIEYGGQRLYTMNSMILHKQIAIKKLDKIFILSPNIRLEKPERKSSGRHLFEFTQLDFEIRDAKSKDVMALMEGYLVYLSKMLKSDEKAKSAFKELGLEVFDFKPPFKIYSTGELAEKYGEDWEAKMSRSSTQPFWVTDHKREFYEKEDTGRPGHYLNYDLIYPLGFGEALSGGEREHEYPVITRKMGSDRLNMDVYKAYLSEAEKGLYPSAGAGFGVERLTRFLTRSKHVGDVELFRRVPGEEISI</sequence>
<feature type="domain" description="Aminoacyl-transfer RNA synthetases class-II family profile" evidence="6">
    <location>
        <begin position="84"/>
        <end position="297"/>
    </location>
</feature>
<organism evidence="7 8">
    <name type="scientific">Candidatus Mancarchaeum acidiphilum</name>
    <dbReference type="NCBI Taxonomy" id="1920749"/>
    <lineage>
        <taxon>Archaea</taxon>
        <taxon>Candidatus Micrarchaeota</taxon>
        <taxon>Candidatus Mancarchaeum</taxon>
    </lineage>
</organism>
<protein>
    <submittedName>
        <fullName evidence="7">Asparagine synthetase A</fullName>
    </submittedName>
</protein>
<evidence type="ECO:0000256" key="1">
    <source>
        <dbReference type="ARBA" id="ARBA00022598"/>
    </source>
</evidence>
<dbReference type="Proteomes" id="UP000197679">
    <property type="component" value="Chromosome"/>
</dbReference>
<dbReference type="GeneID" id="33314054"/>
<evidence type="ECO:0000256" key="4">
    <source>
        <dbReference type="ARBA" id="ARBA00022917"/>
    </source>
</evidence>
<evidence type="ECO:0000313" key="8">
    <source>
        <dbReference type="Proteomes" id="UP000197679"/>
    </source>
</evidence>
<dbReference type="InterPro" id="IPR006195">
    <property type="entry name" value="aa-tRNA-synth_II"/>
</dbReference>
<keyword evidence="3" id="KW-0067">ATP-binding</keyword>
<dbReference type="GO" id="GO:0006421">
    <property type="term" value="P:asparaginyl-tRNA aminoacylation"/>
    <property type="evidence" value="ECO:0007669"/>
    <property type="project" value="TreeGrafter"/>
</dbReference>
<dbReference type="RefSeq" id="WP_088820052.1">
    <property type="nucleotide sequence ID" value="NZ_CP019964.1"/>
</dbReference>
<dbReference type="Pfam" id="PF00152">
    <property type="entry name" value="tRNA-synt_2"/>
    <property type="match status" value="1"/>
</dbReference>
<dbReference type="AlphaFoldDB" id="A0A218NMU6"/>
<dbReference type="OrthoDB" id="131570at2157"/>
<dbReference type="EMBL" id="CP019964">
    <property type="protein sequence ID" value="ASI13810.1"/>
    <property type="molecule type" value="Genomic_DNA"/>
</dbReference>
<dbReference type="SUPFAM" id="SSF55681">
    <property type="entry name" value="Class II aaRS and biotin synthetases"/>
    <property type="match status" value="1"/>
</dbReference>
<keyword evidence="1" id="KW-0436">Ligase</keyword>
<dbReference type="NCBIfam" id="NF005054">
    <property type="entry name" value="PRK06462.1-4"/>
    <property type="match status" value="1"/>
</dbReference>
<keyword evidence="4" id="KW-0648">Protein biosynthesis</keyword>
<evidence type="ECO:0000256" key="3">
    <source>
        <dbReference type="ARBA" id="ARBA00022840"/>
    </source>
</evidence>
<dbReference type="PANTHER" id="PTHR22594:SF48">
    <property type="entry name" value="ASPARAGINYL-TRNA SYNTHETASE-RELATED PROTEIN (N-TRUNCATION)"/>
    <property type="match status" value="1"/>
</dbReference>
<dbReference type="PROSITE" id="PS50862">
    <property type="entry name" value="AA_TRNA_LIGASE_II"/>
    <property type="match status" value="1"/>
</dbReference>